<organism evidence="1 2">
    <name type="scientific">Candidatus Nomurabacteria bacterium GW2011_GWB1_43_7</name>
    <dbReference type="NCBI Taxonomy" id="1618747"/>
    <lineage>
        <taxon>Bacteria</taxon>
        <taxon>Candidatus Nomuraibacteriota</taxon>
    </lineage>
</organism>
<gene>
    <name evidence="1" type="ORF">UW02_C0001G0038</name>
</gene>
<dbReference type="STRING" id="1618747.UW02_C0001G0038"/>
<dbReference type="InterPro" id="IPR051468">
    <property type="entry name" value="Fungal_SecMetab_SDRs"/>
</dbReference>
<reference evidence="1 2" key="1">
    <citation type="journal article" date="2015" name="Nature">
        <title>rRNA introns, odd ribosomes, and small enigmatic genomes across a large radiation of phyla.</title>
        <authorList>
            <person name="Brown C.T."/>
            <person name="Hug L.A."/>
            <person name="Thomas B.C."/>
            <person name="Sharon I."/>
            <person name="Castelle C.J."/>
            <person name="Singh A."/>
            <person name="Wilkins M.J."/>
            <person name="Williams K.H."/>
            <person name="Banfield J.F."/>
        </authorList>
    </citation>
    <scope>NUCLEOTIDE SEQUENCE [LARGE SCALE GENOMIC DNA]</scope>
</reference>
<dbReference type="Proteomes" id="UP000034751">
    <property type="component" value="Unassembled WGS sequence"/>
</dbReference>
<dbReference type="GO" id="GO:0016491">
    <property type="term" value="F:oxidoreductase activity"/>
    <property type="evidence" value="ECO:0007669"/>
    <property type="project" value="TreeGrafter"/>
</dbReference>
<sequence>MQLDLSSSESIKVCAEKVKALNKPIDILINNAGIFLPQKYDSTFEVGPIRQVMEVNLFGTIDFTERIVSQLAQGSHVINISSRQGSMSHPISGQSHVGLKISKAALNMFTRILSYQLKDKATVSSVHPGAVKSGGTMAPPDADMEPEEAARYIYDLAISKPETGQFWFKGKKFPW</sequence>
<dbReference type="Pfam" id="PF00106">
    <property type="entry name" value="adh_short"/>
    <property type="match status" value="1"/>
</dbReference>
<dbReference type="AlphaFoldDB" id="A0A0G1FCY6"/>
<evidence type="ECO:0000313" key="1">
    <source>
        <dbReference type="EMBL" id="KKT20125.1"/>
    </source>
</evidence>
<evidence type="ECO:0000313" key="2">
    <source>
        <dbReference type="Proteomes" id="UP000034751"/>
    </source>
</evidence>
<dbReference type="PANTHER" id="PTHR43544:SF12">
    <property type="entry name" value="NAD(P)-BINDING ROSSMANN-FOLD SUPERFAMILY PROTEIN"/>
    <property type="match status" value="1"/>
</dbReference>
<dbReference type="Gene3D" id="3.40.50.720">
    <property type="entry name" value="NAD(P)-binding Rossmann-like Domain"/>
    <property type="match status" value="1"/>
</dbReference>
<dbReference type="InterPro" id="IPR002347">
    <property type="entry name" value="SDR_fam"/>
</dbReference>
<dbReference type="PANTHER" id="PTHR43544">
    <property type="entry name" value="SHORT-CHAIN DEHYDROGENASE/REDUCTASE"/>
    <property type="match status" value="1"/>
</dbReference>
<name>A0A0G1FCY6_9BACT</name>
<accession>A0A0G1FCY6</accession>
<dbReference type="EMBL" id="LCGS01000001">
    <property type="protein sequence ID" value="KKT20125.1"/>
    <property type="molecule type" value="Genomic_DNA"/>
</dbReference>
<dbReference type="SUPFAM" id="SSF51735">
    <property type="entry name" value="NAD(P)-binding Rossmann-fold domains"/>
    <property type="match status" value="1"/>
</dbReference>
<proteinExistence type="predicted"/>
<dbReference type="InterPro" id="IPR036291">
    <property type="entry name" value="NAD(P)-bd_dom_sf"/>
</dbReference>
<protein>
    <submittedName>
        <fullName evidence="1">Oxidoreductase, short chain dehydrogenase/reductase</fullName>
    </submittedName>
</protein>
<dbReference type="PRINTS" id="PR00081">
    <property type="entry name" value="GDHRDH"/>
</dbReference>
<comment type="caution">
    <text evidence="1">The sequence shown here is derived from an EMBL/GenBank/DDBJ whole genome shotgun (WGS) entry which is preliminary data.</text>
</comment>
<dbReference type="PRINTS" id="PR00080">
    <property type="entry name" value="SDRFAMILY"/>
</dbReference>
<dbReference type="GO" id="GO:0005737">
    <property type="term" value="C:cytoplasm"/>
    <property type="evidence" value="ECO:0007669"/>
    <property type="project" value="TreeGrafter"/>
</dbReference>